<evidence type="ECO:0000256" key="1">
    <source>
        <dbReference type="ARBA" id="ARBA00004141"/>
    </source>
</evidence>
<sequence>MVFLREFFSNHIVKRIMFLAIVALLLYILRHMINLLLLLFLVTFVLGRLEGFITKQLSRFIPISPIVVNIVIYVLLISGVVIGFLNYVPKLVVQVAGVYNYSINFLNSPPQNETAQLIVDMLEKLDFQSYWGNTVNYILKLGKSVEMILFVIVLSFFYLMQKNKVVKFTEKFGSSKIGWLYKEFNYFGKKFTSSFGKVIEVQLMIALFNTVLTIAGLWILGFPYLFALTIMVFLLSLIPVAGVVISFIPIGMIGYQIGGLSLVIWAIVLIVVIHGIETYVLNPRLYAQKTKLPMFYTFIILIFAQHFMGIWGLIIGIPIFMFLLDVLNVDQSSE</sequence>
<dbReference type="PANTHER" id="PTHR21716">
    <property type="entry name" value="TRANSMEMBRANE PROTEIN"/>
    <property type="match status" value="1"/>
</dbReference>
<dbReference type="InterPro" id="IPR002549">
    <property type="entry name" value="AI-2E-like"/>
</dbReference>
<accession>A0A917HGX4</accession>
<dbReference type="PANTHER" id="PTHR21716:SF62">
    <property type="entry name" value="TRANSPORT PROTEIN YDBI-RELATED"/>
    <property type="match status" value="1"/>
</dbReference>
<proteinExistence type="inferred from homology"/>
<dbReference type="RefSeq" id="WP_188890863.1">
    <property type="nucleotide sequence ID" value="NZ_BMHY01000008.1"/>
</dbReference>
<dbReference type="GO" id="GO:0016020">
    <property type="term" value="C:membrane"/>
    <property type="evidence" value="ECO:0007669"/>
    <property type="project" value="UniProtKB-SubCell"/>
</dbReference>
<name>A0A917HGX4_9BACL</name>
<keyword evidence="5 6" id="KW-0472">Membrane</keyword>
<feature type="transmembrane region" description="Helical" evidence="6">
    <location>
        <begin position="137"/>
        <end position="159"/>
    </location>
</feature>
<protein>
    <submittedName>
        <fullName evidence="7">AI-2E family transporter</fullName>
    </submittedName>
</protein>
<evidence type="ECO:0000313" key="7">
    <source>
        <dbReference type="EMBL" id="GGG78242.1"/>
    </source>
</evidence>
<keyword evidence="4 6" id="KW-1133">Transmembrane helix</keyword>
<feature type="transmembrane region" description="Helical" evidence="6">
    <location>
        <begin position="198"/>
        <end position="220"/>
    </location>
</feature>
<evidence type="ECO:0000256" key="3">
    <source>
        <dbReference type="ARBA" id="ARBA00022692"/>
    </source>
</evidence>
<gene>
    <name evidence="7" type="ORF">GCM10010918_38900</name>
</gene>
<evidence type="ECO:0000256" key="4">
    <source>
        <dbReference type="ARBA" id="ARBA00022989"/>
    </source>
</evidence>
<dbReference type="AlphaFoldDB" id="A0A917HGX4"/>
<dbReference type="Pfam" id="PF01594">
    <property type="entry name" value="AI-2E_transport"/>
    <property type="match status" value="1"/>
</dbReference>
<comment type="similarity">
    <text evidence="2">Belongs to the autoinducer-2 exporter (AI-2E) (TC 2.A.86) family.</text>
</comment>
<feature type="transmembrane region" description="Helical" evidence="6">
    <location>
        <begin position="257"/>
        <end position="276"/>
    </location>
</feature>
<dbReference type="Proteomes" id="UP000600247">
    <property type="component" value="Unassembled WGS sequence"/>
</dbReference>
<dbReference type="GO" id="GO:0055085">
    <property type="term" value="P:transmembrane transport"/>
    <property type="evidence" value="ECO:0007669"/>
    <property type="project" value="TreeGrafter"/>
</dbReference>
<evidence type="ECO:0000256" key="5">
    <source>
        <dbReference type="ARBA" id="ARBA00023136"/>
    </source>
</evidence>
<organism evidence="7 8">
    <name type="scientific">Paenibacillus radicis</name>
    <name type="common">ex Gao et al. 2016</name>
    <dbReference type="NCBI Taxonomy" id="1737354"/>
    <lineage>
        <taxon>Bacteria</taxon>
        <taxon>Bacillati</taxon>
        <taxon>Bacillota</taxon>
        <taxon>Bacilli</taxon>
        <taxon>Bacillales</taxon>
        <taxon>Paenibacillaceae</taxon>
        <taxon>Paenibacillus</taxon>
    </lineage>
</organism>
<comment type="subcellular location">
    <subcellularLocation>
        <location evidence="1">Membrane</location>
        <topology evidence="1">Multi-pass membrane protein</topology>
    </subcellularLocation>
</comment>
<feature type="transmembrane region" description="Helical" evidence="6">
    <location>
        <begin position="296"/>
        <end position="324"/>
    </location>
</feature>
<keyword evidence="3 6" id="KW-0812">Transmembrane</keyword>
<comment type="caution">
    <text evidence="7">The sequence shown here is derived from an EMBL/GenBank/DDBJ whole genome shotgun (WGS) entry which is preliminary data.</text>
</comment>
<feature type="transmembrane region" description="Helical" evidence="6">
    <location>
        <begin position="66"/>
        <end position="88"/>
    </location>
</feature>
<evidence type="ECO:0000256" key="6">
    <source>
        <dbReference type="SAM" id="Phobius"/>
    </source>
</evidence>
<reference evidence="7 8" key="1">
    <citation type="journal article" date="2014" name="Int. J. Syst. Evol. Microbiol.">
        <title>Complete genome sequence of Corynebacterium casei LMG S-19264T (=DSM 44701T), isolated from a smear-ripened cheese.</title>
        <authorList>
            <consortium name="US DOE Joint Genome Institute (JGI-PGF)"/>
            <person name="Walter F."/>
            <person name="Albersmeier A."/>
            <person name="Kalinowski J."/>
            <person name="Ruckert C."/>
        </authorList>
    </citation>
    <scope>NUCLEOTIDE SEQUENCE [LARGE SCALE GENOMIC DNA]</scope>
    <source>
        <strain evidence="7 8">CGMCC 1.15286</strain>
    </source>
</reference>
<evidence type="ECO:0000256" key="2">
    <source>
        <dbReference type="ARBA" id="ARBA00009773"/>
    </source>
</evidence>
<feature type="transmembrane region" description="Helical" evidence="6">
    <location>
        <begin position="226"/>
        <end position="250"/>
    </location>
</feature>
<keyword evidence="8" id="KW-1185">Reference proteome</keyword>
<evidence type="ECO:0000313" key="8">
    <source>
        <dbReference type="Proteomes" id="UP000600247"/>
    </source>
</evidence>
<dbReference type="EMBL" id="BMHY01000008">
    <property type="protein sequence ID" value="GGG78242.1"/>
    <property type="molecule type" value="Genomic_DNA"/>
</dbReference>